<proteinExistence type="predicted"/>
<reference evidence="2 3" key="1">
    <citation type="submission" date="2016-10" db="EMBL/GenBank/DDBJ databases">
        <authorList>
            <person name="de Groot N.N."/>
        </authorList>
    </citation>
    <scope>NUCLEOTIDE SEQUENCE [LARGE SCALE GENOMIC DNA]</scope>
    <source>
        <strain evidence="2 3">DSM 21228</strain>
    </source>
</reference>
<accession>A0A1H4BJF9</accession>
<organism evidence="2 3">
    <name type="scientific">Thiothrix caldifontis</name>
    <dbReference type="NCBI Taxonomy" id="525918"/>
    <lineage>
        <taxon>Bacteria</taxon>
        <taxon>Pseudomonadati</taxon>
        <taxon>Pseudomonadota</taxon>
        <taxon>Gammaproteobacteria</taxon>
        <taxon>Thiotrichales</taxon>
        <taxon>Thiotrichaceae</taxon>
        <taxon>Thiothrix</taxon>
    </lineage>
</organism>
<protein>
    <submittedName>
        <fullName evidence="2">Baseplate J-like protein</fullName>
    </submittedName>
</protein>
<gene>
    <name evidence="2" type="ORF">SAMN05660964_01688</name>
</gene>
<feature type="region of interest" description="Disordered" evidence="1">
    <location>
        <begin position="1"/>
        <end position="25"/>
    </location>
</feature>
<keyword evidence="3" id="KW-1185">Reference proteome</keyword>
<evidence type="ECO:0000313" key="2">
    <source>
        <dbReference type="EMBL" id="SEA48281.1"/>
    </source>
</evidence>
<dbReference type="OrthoDB" id="9762853at2"/>
<evidence type="ECO:0000313" key="3">
    <source>
        <dbReference type="Proteomes" id="UP000199397"/>
    </source>
</evidence>
<dbReference type="EMBL" id="FNQP01000008">
    <property type="protein sequence ID" value="SEA48281.1"/>
    <property type="molecule type" value="Genomic_DNA"/>
</dbReference>
<dbReference type="Proteomes" id="UP000199397">
    <property type="component" value="Unassembled WGS sequence"/>
</dbReference>
<feature type="compositionally biased region" description="Polar residues" evidence="1">
    <location>
        <begin position="1"/>
        <end position="14"/>
    </location>
</feature>
<evidence type="ECO:0000256" key="1">
    <source>
        <dbReference type="SAM" id="MobiDB-lite"/>
    </source>
</evidence>
<dbReference type="STRING" id="525918.SAMN05660964_01688"/>
<sequence>MANSTPQLQDGISQQRRHNPALQPDYARVDERSLRDLLAFVRDYSGELRYFDEQNEAAGDWQAFFPQDVSLDDILAFLANPTSLPENKAQLCQQPHFVLLLSFLQLLALVRQPLNDLTRRHLDFHFRQFLQLREKPARPDHVHVLVELAKHAEAFPLPAGTLLDAGKDSTGNRRLYATDQDTLLNQARIAQLSALYVDKKITGFPDASGDLLAMLKIALGHPAPGDELPFYPVDANTRKVLDADFLNDELYSQLNFIRSNTAEHGLNLSFHRFAELVKYQQQREPNESMPALWKQYHQDWGESINAFLKELGTRKNPGSTITFEQENDFNNNFKQALGFDPYKDESFPGLPDISSIDELYTNLTRDDVQDFLKNKMFIDLAKPEDQTKFETMMQTKIRIDSEWERIDTLLAQASGKQPVPVSLPNIETKLQQTLAIETLNQLKQFGGLNGLHTSIQHMQDYFFMSAYDLYSIITTAQNPQADSHDWNKVYQTLTAAHQNKVSHDRQQALSAALSAPPSTILQLTLALPLVLGSHHPNHSVEDLRTLLPEQDFSYLNNLDKQLINPAEMDKVYATLMIAWRNREGADPVAEKAEWQGVYASNDVTTIAHANPIANSDTVRWKTFGQLRPTEMQRVPSEFGLAISSPTLLLSQSRRDITLTFTFSSALDFITQEEITNNHPFSVLLSSKDSWLKADPQKEIELAGNDTRHELTINKPEPNKLQFTIILLPDREAITAPTASLFNSTLAPIIKIIFNQNQETYPYYQKLKALSLIQTDINTDVSGLTDINAKNDLQPVDIKKPFEPFGSRPVVGSRFHIESSELSQKRLSYLSFNIEWINKPDDDYYNNYRENASISTSDFKIDIGFNEKTEVTVHDLLLNDSIQVINVAEENNLSNKEPLKKLYWELKNPDFQHTAYPAIATRNATNLAIGIANQTVKPSNISAFLLNPPYTPTIKKLTIDYQASLSSNSAKKSEYSFYHIYPFGHAEVPWNQDTQQVNFLPQFDDAGELYIGLEKLKPPQHLSLLFQMAEGSANADLPPETIRWDYLSGNQWHSLADNILSDATQGLINSGIIRFSLPASQPNTLLPPAYYWLRASIPKYPNSVCDTVAIHTQAIATTRVDMPQNAPDALNQPLPSGSIKKLLNPLPAIKAIQQPYTAFGGKGVEPAPWFYTRVSERLRHKQRALTPWDYEHLVLEGFPQIYKVKCIPASLLSPDKTPGTVEIIVIPDIRNRLPADPFAPKAPVNLLTEIRDYLQGIAPDAATIVVNNARYVPFKIRMGVRFHQGYEEGYYKQRLNEAINRFLAPWAYDEGADITIGSTIYANSIINFVERLPYIDYIAHIRLFGTDTLKNHYIIDNVINSISTKDMTGILIPEPQHEFDPIPDSGYQAELFFGINYMKIGLDFQIA</sequence>
<name>A0A1H4BJF9_9GAMM</name>